<dbReference type="Proteomes" id="UP000190274">
    <property type="component" value="Chromosome H"/>
</dbReference>
<evidence type="ECO:0000256" key="5">
    <source>
        <dbReference type="ARBA" id="ARBA00023159"/>
    </source>
</evidence>
<feature type="coiled-coil region" evidence="9">
    <location>
        <begin position="87"/>
        <end position="121"/>
    </location>
</feature>
<dbReference type="GO" id="GO:0032968">
    <property type="term" value="P:positive regulation of transcription elongation by RNA polymerase II"/>
    <property type="evidence" value="ECO:0007669"/>
    <property type="project" value="EnsemblFungi"/>
</dbReference>
<dbReference type="GO" id="GO:0051123">
    <property type="term" value="P:RNA polymerase II preinitiation complex assembly"/>
    <property type="evidence" value="ECO:0007669"/>
    <property type="project" value="EnsemblFungi"/>
</dbReference>
<evidence type="ECO:0000313" key="11">
    <source>
        <dbReference type="Proteomes" id="UP000190274"/>
    </source>
</evidence>
<sequence length="155" mass="17555">MADRLTQLQICLDQMMEQFCATLNYIDKNHDFEASEAGEDKMTDPHATIASKEDFDNTIDELSTDLILKTRQITKLIDSLPGVDVSADEQMHRIEALQNQLVKMEDKKMEATKQKEELLRKVDSMIVDFTVGIANARKSETLAENEVNVTGQSDM</sequence>
<dbReference type="PANTHER" id="PTHR13381">
    <property type="entry name" value="RNA POLYMERASE II HOLOENZYME COMPONENT SRB7"/>
    <property type="match status" value="1"/>
</dbReference>
<dbReference type="Pfam" id="PF11221">
    <property type="entry name" value="Med21"/>
    <property type="match status" value="1"/>
</dbReference>
<keyword evidence="7 8" id="KW-0539">Nucleus</keyword>
<proteinExistence type="inferred from homology"/>
<accession>A0A1G4K3N9</accession>
<dbReference type="GO" id="GO:0070847">
    <property type="term" value="C:core mediator complex"/>
    <property type="evidence" value="ECO:0007669"/>
    <property type="project" value="EnsemblFungi"/>
</dbReference>
<dbReference type="InterPro" id="IPR021384">
    <property type="entry name" value="Mediator_Med21"/>
</dbReference>
<evidence type="ECO:0000256" key="7">
    <source>
        <dbReference type="ARBA" id="ARBA00023242"/>
    </source>
</evidence>
<keyword evidence="5 8" id="KW-0010">Activator</keyword>
<dbReference type="AlphaFoldDB" id="A0A1G4K3N9"/>
<evidence type="ECO:0000256" key="9">
    <source>
        <dbReference type="SAM" id="Coils"/>
    </source>
</evidence>
<dbReference type="InterPro" id="IPR037212">
    <property type="entry name" value="Med7/Med21-like"/>
</dbReference>
<dbReference type="STRING" id="1266660.A0A1G4K3N9"/>
<dbReference type="GO" id="GO:0016592">
    <property type="term" value="C:mediator complex"/>
    <property type="evidence" value="ECO:0007669"/>
    <property type="project" value="UniProtKB-UniRule"/>
</dbReference>
<dbReference type="Gene3D" id="6.10.280.10">
    <property type="entry name" value="Mediator complex, subunit Med21"/>
    <property type="match status" value="1"/>
</dbReference>
<dbReference type="GO" id="GO:0060261">
    <property type="term" value="P:positive regulation of transcription initiation by RNA polymerase II"/>
    <property type="evidence" value="ECO:0007669"/>
    <property type="project" value="EnsemblFungi"/>
</dbReference>
<protein>
    <recommendedName>
        <fullName evidence="3 8">Mediator of RNA polymerase II transcription subunit 21</fullName>
    </recommendedName>
</protein>
<dbReference type="EMBL" id="LT598461">
    <property type="protein sequence ID" value="SCU98166.1"/>
    <property type="molecule type" value="Genomic_DNA"/>
</dbReference>
<comment type="similarity">
    <text evidence="2 8">Belongs to the Mediator complex subunit 21 family.</text>
</comment>
<keyword evidence="11" id="KW-1185">Reference proteome</keyword>
<name>A0A1G4K3N9_9SACH</name>
<dbReference type="GO" id="GO:0003713">
    <property type="term" value="F:transcription coactivator activity"/>
    <property type="evidence" value="ECO:0007669"/>
    <property type="project" value="EnsemblFungi"/>
</dbReference>
<comment type="function">
    <text evidence="8">Component of the Mediator complex, a coactivator involved in the regulated transcription of nearly all RNA polymerase II-dependent genes. Mediator functions as a bridge to convey information from gene-specific regulatory proteins to the basal RNA polymerase II transcription machinery. Mediator is recruited to promoters by direct interactions with regulatory proteins and serves as a scaffold for the assembly of a functional preinitiation complex with RNA polymerase II and the general transcription factors.</text>
</comment>
<dbReference type="SUPFAM" id="SSF140718">
    <property type="entry name" value="Mediator hinge subcomplex-like"/>
    <property type="match status" value="1"/>
</dbReference>
<reference evidence="10 11" key="1">
    <citation type="submission" date="2016-03" db="EMBL/GenBank/DDBJ databases">
        <authorList>
            <person name="Devillers H."/>
        </authorList>
    </citation>
    <scope>NUCLEOTIDE SEQUENCE [LARGE SCALE GENOMIC DNA]</scope>
    <source>
        <strain evidence="10">CBS 10888</strain>
    </source>
</reference>
<organism evidence="10 11">
    <name type="scientific">Lachancea dasiensis</name>
    <dbReference type="NCBI Taxonomy" id="1072105"/>
    <lineage>
        <taxon>Eukaryota</taxon>
        <taxon>Fungi</taxon>
        <taxon>Dikarya</taxon>
        <taxon>Ascomycota</taxon>
        <taxon>Saccharomycotina</taxon>
        <taxon>Saccharomycetes</taxon>
        <taxon>Saccharomycetales</taxon>
        <taxon>Saccharomycetaceae</taxon>
        <taxon>Lachancea</taxon>
    </lineage>
</organism>
<dbReference type="GO" id="GO:0061629">
    <property type="term" value="F:RNA polymerase II-specific DNA-binding transcription factor binding"/>
    <property type="evidence" value="ECO:0007669"/>
    <property type="project" value="EnsemblFungi"/>
</dbReference>
<keyword evidence="4 8" id="KW-0805">Transcription regulation</keyword>
<keyword evidence="6 8" id="KW-0804">Transcription</keyword>
<evidence type="ECO:0000313" key="10">
    <source>
        <dbReference type="EMBL" id="SCU98166.1"/>
    </source>
</evidence>
<evidence type="ECO:0000256" key="4">
    <source>
        <dbReference type="ARBA" id="ARBA00023015"/>
    </source>
</evidence>
<dbReference type="GO" id="GO:0003714">
    <property type="term" value="F:transcription corepressor activity"/>
    <property type="evidence" value="ECO:0007669"/>
    <property type="project" value="EnsemblFungi"/>
</dbReference>
<dbReference type="GO" id="GO:0000122">
    <property type="term" value="P:negative regulation of transcription by RNA polymerase II"/>
    <property type="evidence" value="ECO:0007669"/>
    <property type="project" value="EnsemblFungi"/>
</dbReference>
<evidence type="ECO:0000256" key="1">
    <source>
        <dbReference type="ARBA" id="ARBA00004123"/>
    </source>
</evidence>
<dbReference type="PANTHER" id="PTHR13381:SF0">
    <property type="entry name" value="MEDIATOR OF RNA POLYMERASE II TRANSCRIPTION SUBUNIT 21"/>
    <property type="match status" value="1"/>
</dbReference>
<gene>
    <name evidence="10" type="ORF">LADA_0H11012G</name>
</gene>
<dbReference type="OrthoDB" id="526653at2759"/>
<evidence type="ECO:0000256" key="2">
    <source>
        <dbReference type="ARBA" id="ARBA00005770"/>
    </source>
</evidence>
<comment type="subunit">
    <text evidence="8">Component of the Mediator complex.</text>
</comment>
<evidence type="ECO:0000256" key="3">
    <source>
        <dbReference type="ARBA" id="ARBA00019691"/>
    </source>
</evidence>
<comment type="subcellular location">
    <subcellularLocation>
        <location evidence="1 8">Nucleus</location>
    </subcellularLocation>
</comment>
<evidence type="ECO:0000256" key="6">
    <source>
        <dbReference type="ARBA" id="ARBA00023163"/>
    </source>
</evidence>
<evidence type="ECO:0000256" key="8">
    <source>
        <dbReference type="RuleBase" id="RU366036"/>
    </source>
</evidence>
<keyword evidence="9" id="KW-0175">Coiled coil</keyword>